<dbReference type="Pfam" id="PF05258">
    <property type="entry name" value="DciA"/>
    <property type="match status" value="1"/>
</dbReference>
<dbReference type="EMBL" id="CP028901">
    <property type="protein sequence ID" value="AWB34269.1"/>
    <property type="molecule type" value="Genomic_DNA"/>
</dbReference>
<name>A0A2R4XKL9_9BURK</name>
<sequence length="153" mass="16928">MATNISQHPDKHPMRWLDSDQGASSVLLAAHRLIQLESSVKKSLPSTLTRQISVTGFEQGVLEITTYNSAQTAKLRQLKKTICDRMMRDGWNVKDVKLRISAAAAPGTKAPELPRQLRPLQSEDLGHFEVLASTLKPGQLADAVEALLKRHKP</sequence>
<reference evidence="1 2" key="1">
    <citation type="submission" date="2018-04" db="EMBL/GenBank/DDBJ databases">
        <title>Bordetella sp. HZ20 isolated from seawater.</title>
        <authorList>
            <person name="Sun C."/>
        </authorList>
    </citation>
    <scope>NUCLEOTIDE SEQUENCE [LARGE SCALE GENOMIC DNA]</scope>
    <source>
        <strain evidence="1 2">HZ20</strain>
    </source>
</reference>
<evidence type="ECO:0008006" key="3">
    <source>
        <dbReference type="Google" id="ProtNLM"/>
    </source>
</evidence>
<evidence type="ECO:0000313" key="1">
    <source>
        <dbReference type="EMBL" id="AWB34269.1"/>
    </source>
</evidence>
<dbReference type="OrthoDB" id="8521216at2"/>
<keyword evidence="2" id="KW-1185">Reference proteome</keyword>
<evidence type="ECO:0000313" key="2">
    <source>
        <dbReference type="Proteomes" id="UP000244571"/>
    </source>
</evidence>
<dbReference type="InterPro" id="IPR007922">
    <property type="entry name" value="DciA-like"/>
</dbReference>
<protein>
    <recommendedName>
        <fullName evidence="3">DUF721 domain-containing protein</fullName>
    </recommendedName>
</protein>
<dbReference type="KEGG" id="boz:DBV39_11750"/>
<gene>
    <name evidence="1" type="ORF">DBV39_11750</name>
</gene>
<dbReference type="AlphaFoldDB" id="A0A2R4XKL9"/>
<accession>A0A2R4XKL9</accession>
<dbReference type="Proteomes" id="UP000244571">
    <property type="component" value="Chromosome"/>
</dbReference>
<organism evidence="1 2">
    <name type="scientific">Orrella marina</name>
    <dbReference type="NCBI Taxonomy" id="2163011"/>
    <lineage>
        <taxon>Bacteria</taxon>
        <taxon>Pseudomonadati</taxon>
        <taxon>Pseudomonadota</taxon>
        <taxon>Betaproteobacteria</taxon>
        <taxon>Burkholderiales</taxon>
        <taxon>Alcaligenaceae</taxon>
        <taxon>Orrella</taxon>
    </lineage>
</organism>
<dbReference type="RefSeq" id="WP_108621685.1">
    <property type="nucleotide sequence ID" value="NZ_CP028901.1"/>
</dbReference>
<proteinExistence type="predicted"/>